<evidence type="ECO:0000313" key="2">
    <source>
        <dbReference type="Proteomes" id="UP000321157"/>
    </source>
</evidence>
<name>A0A511VAT9_9BACL</name>
<keyword evidence="2" id="KW-1185">Reference proteome</keyword>
<protein>
    <recommendedName>
        <fullName evidence="3">Restriction endonuclease</fullName>
    </recommendedName>
</protein>
<dbReference type="EMBL" id="BJXX01000111">
    <property type="protein sequence ID" value="GEN35028.1"/>
    <property type="molecule type" value="Genomic_DNA"/>
</dbReference>
<evidence type="ECO:0000313" key="1">
    <source>
        <dbReference type="EMBL" id="GEN35028.1"/>
    </source>
</evidence>
<dbReference type="RefSeq" id="WP_146810281.1">
    <property type="nucleotide sequence ID" value="NZ_BJXX01000111.1"/>
</dbReference>
<reference evidence="1 2" key="1">
    <citation type="submission" date="2019-07" db="EMBL/GenBank/DDBJ databases">
        <title>Whole genome shotgun sequence of Aneurinibacillus danicus NBRC 102444.</title>
        <authorList>
            <person name="Hosoyama A."/>
            <person name="Uohara A."/>
            <person name="Ohji S."/>
            <person name="Ichikawa N."/>
        </authorList>
    </citation>
    <scope>NUCLEOTIDE SEQUENCE [LARGE SCALE GENOMIC DNA]</scope>
    <source>
        <strain evidence="1 2">NBRC 102444</strain>
    </source>
</reference>
<organism evidence="1 2">
    <name type="scientific">Aneurinibacillus danicus</name>
    <dbReference type="NCBI Taxonomy" id="267746"/>
    <lineage>
        <taxon>Bacteria</taxon>
        <taxon>Bacillati</taxon>
        <taxon>Bacillota</taxon>
        <taxon>Bacilli</taxon>
        <taxon>Bacillales</taxon>
        <taxon>Paenibacillaceae</taxon>
        <taxon>Aneurinibacillus group</taxon>
        <taxon>Aneurinibacillus</taxon>
    </lineage>
</organism>
<evidence type="ECO:0008006" key="3">
    <source>
        <dbReference type="Google" id="ProtNLM"/>
    </source>
</evidence>
<proteinExistence type="predicted"/>
<dbReference type="OrthoDB" id="2455266at2"/>
<comment type="caution">
    <text evidence="1">The sequence shown here is derived from an EMBL/GenBank/DDBJ whole genome shotgun (WGS) entry which is preliminary data.</text>
</comment>
<accession>A0A511VAT9</accession>
<gene>
    <name evidence="1" type="ORF">ADA01nite_24880</name>
</gene>
<dbReference type="Gene3D" id="3.40.91.30">
    <property type="match status" value="1"/>
</dbReference>
<dbReference type="Proteomes" id="UP000321157">
    <property type="component" value="Unassembled WGS sequence"/>
</dbReference>
<dbReference type="AlphaFoldDB" id="A0A511VAT9"/>
<sequence length="311" mass="36313">MNRGYAGYYGDVYLRSSYEYAYAKYLDYKQINWKYEEKKFDLGDKMYTPDFFIYNEKSELQFIVEIKSRNQQAKIKALENLEKLKMIFDIEYKLVSYQDLLLLYKELPFSLTGTIAEWNTASYTTINKSTRGSLNPHYSHRHTKETKKTIGLNTKKLWNNPDTRKKMIAGSIKGAAILKARKGKFIRVLRVERKCNFCGQAFVALETSRQKFCSDICGGRYGFQLATEVYVSKRNEIRGLIKKHVLEWSRENRELILNTPFNRIKTTLSPLLAEIQSKYGVKDIRVITQAVLGEQLGRKDLLAFLKENCNT</sequence>